<dbReference type="FunFam" id="3.30.40.10:FF:000961">
    <property type="entry name" value="TNF-receptor-associated factor 2"/>
    <property type="match status" value="1"/>
</dbReference>
<dbReference type="PANTHER" id="PTHR10131">
    <property type="entry name" value="TNF RECEPTOR ASSOCIATED FACTOR"/>
    <property type="match status" value="1"/>
</dbReference>
<dbReference type="InterPro" id="IPR013083">
    <property type="entry name" value="Znf_RING/FYVE/PHD"/>
</dbReference>
<keyword evidence="4 6" id="KW-0863">Zinc-finger</keyword>
<evidence type="ECO:0000259" key="10">
    <source>
        <dbReference type="PROSITE" id="PS50144"/>
    </source>
</evidence>
<dbReference type="SUPFAM" id="SSF57850">
    <property type="entry name" value="RING/U-box"/>
    <property type="match status" value="1"/>
</dbReference>
<dbReference type="InParanoid" id="A0A7R8UY79"/>
<dbReference type="Gene3D" id="2.60.210.10">
    <property type="entry name" value="Apoptosis, Tumor Necrosis Factor Receptor Associated Protein 2, Chain A"/>
    <property type="match status" value="1"/>
</dbReference>
<evidence type="ECO:0000256" key="8">
    <source>
        <dbReference type="SAM" id="MobiDB-lite"/>
    </source>
</evidence>
<dbReference type="GO" id="GO:0005737">
    <property type="term" value="C:cytoplasm"/>
    <property type="evidence" value="ECO:0007669"/>
    <property type="project" value="UniProtKB-SubCell"/>
</dbReference>
<evidence type="ECO:0008006" key="13">
    <source>
        <dbReference type="Google" id="ProtNLM"/>
    </source>
</evidence>
<gene>
    <name evidence="11" type="ORF">HERILL_LOCUS11814</name>
</gene>
<evidence type="ECO:0000256" key="3">
    <source>
        <dbReference type="ARBA" id="ARBA00022723"/>
    </source>
</evidence>
<dbReference type="Pfam" id="PF00097">
    <property type="entry name" value="zf-C3HC4"/>
    <property type="match status" value="1"/>
</dbReference>
<dbReference type="EMBL" id="LR899012">
    <property type="protein sequence ID" value="CAD7089248.1"/>
    <property type="molecule type" value="Genomic_DNA"/>
</dbReference>
<comment type="subcellular location">
    <subcellularLocation>
        <location evidence="1">Cytoplasm</location>
    </subcellularLocation>
</comment>
<name>A0A7R8UY79_HERIL</name>
<dbReference type="GO" id="GO:0061630">
    <property type="term" value="F:ubiquitin protein ligase activity"/>
    <property type="evidence" value="ECO:0007669"/>
    <property type="project" value="TreeGrafter"/>
</dbReference>
<dbReference type="GO" id="GO:0060255">
    <property type="term" value="P:regulation of macromolecule metabolic process"/>
    <property type="evidence" value="ECO:0007669"/>
    <property type="project" value="UniProtKB-ARBA"/>
</dbReference>
<dbReference type="GO" id="GO:0031663">
    <property type="term" value="P:lipopolysaccharide-mediated signaling pathway"/>
    <property type="evidence" value="ECO:0007669"/>
    <property type="project" value="TreeGrafter"/>
</dbReference>
<evidence type="ECO:0000256" key="7">
    <source>
        <dbReference type="SAM" id="Coils"/>
    </source>
</evidence>
<evidence type="ECO:0000256" key="4">
    <source>
        <dbReference type="ARBA" id="ARBA00022771"/>
    </source>
</evidence>
<evidence type="ECO:0000259" key="9">
    <source>
        <dbReference type="PROSITE" id="PS50089"/>
    </source>
</evidence>
<dbReference type="InterPro" id="IPR017907">
    <property type="entry name" value="Znf_RING_CS"/>
</dbReference>
<evidence type="ECO:0000313" key="11">
    <source>
        <dbReference type="EMBL" id="CAD7089248.1"/>
    </source>
</evidence>
<dbReference type="InterPro" id="IPR049342">
    <property type="entry name" value="TRAF1-6_MATH_dom"/>
</dbReference>
<dbReference type="GO" id="GO:0016567">
    <property type="term" value="P:protein ubiquitination"/>
    <property type="evidence" value="ECO:0007669"/>
    <property type="project" value="InterPro"/>
</dbReference>
<dbReference type="FunCoup" id="A0A7R8UY79">
    <property type="interactions" value="1459"/>
</dbReference>
<dbReference type="PROSITE" id="PS00518">
    <property type="entry name" value="ZF_RING_1"/>
    <property type="match status" value="1"/>
</dbReference>
<dbReference type="AlphaFoldDB" id="A0A7R8UY79"/>
<dbReference type="PROSITE" id="PS50089">
    <property type="entry name" value="ZF_RING_2"/>
    <property type="match status" value="1"/>
</dbReference>
<evidence type="ECO:0000313" key="12">
    <source>
        <dbReference type="Proteomes" id="UP000594454"/>
    </source>
</evidence>
<sequence>MAGTQKSNSMSSFKSSSNSQDEDGSKDVDSRFECPICIYWLRDPVITSCGHRFCKSCIESWLRNQSQCCPLDNKPLSSDTDIFPDNFTRREISQIRNACPNASAGCPAMISPLEMDEHLLQCQYQRKMRNLQCSFARLNCNFVANTETELNLHMRNDISSHLNLIMGALSRTNFLNELDPKQWDAPSKVPIQRANSGSQADEDLIKAMYERIVVLEQRSREQESKIEKLTKELATACKACDMVQPRYSYGVIVWELHQFRSKMDLMLDDPNFRFYSNATYTSPHGYKFCARMNIPPKSRECFSLHVHMMQSENDFHLDWPFQGRIKISMVHPRDQSLSQHDTIMSKPEILAFQRPTEEVNPRGFGFLNYANIADIFNRGFVLNDKLIIKIEINIV</sequence>
<dbReference type="GO" id="GO:0045087">
    <property type="term" value="P:innate immune response"/>
    <property type="evidence" value="ECO:0007669"/>
    <property type="project" value="TreeGrafter"/>
</dbReference>
<keyword evidence="5" id="KW-0862">Zinc</keyword>
<proteinExistence type="predicted"/>
<dbReference type="GO" id="GO:0043122">
    <property type="term" value="P:regulation of canonical NF-kappaB signal transduction"/>
    <property type="evidence" value="ECO:0007669"/>
    <property type="project" value="TreeGrafter"/>
</dbReference>
<keyword evidence="3" id="KW-0479">Metal-binding</keyword>
<protein>
    <recommendedName>
        <fullName evidence="13">TNF receptor-associated factor 6</fullName>
    </recommendedName>
</protein>
<dbReference type="GO" id="GO:0008270">
    <property type="term" value="F:zinc ion binding"/>
    <property type="evidence" value="ECO:0007669"/>
    <property type="project" value="UniProtKB-KW"/>
</dbReference>
<dbReference type="OrthoDB" id="6499288at2759"/>
<dbReference type="InterPro" id="IPR001841">
    <property type="entry name" value="Znf_RING"/>
</dbReference>
<feature type="domain" description="MATH" evidence="10">
    <location>
        <begin position="249"/>
        <end position="392"/>
    </location>
</feature>
<keyword evidence="12" id="KW-1185">Reference proteome</keyword>
<keyword evidence="7" id="KW-0175">Coiled coil</keyword>
<dbReference type="PANTHER" id="PTHR10131:SF152">
    <property type="entry name" value="TNF RECEPTOR-ASSOCIATED FACTOR 6"/>
    <property type="match status" value="1"/>
</dbReference>
<evidence type="ECO:0000256" key="1">
    <source>
        <dbReference type="ARBA" id="ARBA00004496"/>
    </source>
</evidence>
<keyword evidence="2" id="KW-0963">Cytoplasm</keyword>
<dbReference type="InterPro" id="IPR003613">
    <property type="entry name" value="Ubox_domain"/>
</dbReference>
<dbReference type="SMART" id="SM00504">
    <property type="entry name" value="Ubox"/>
    <property type="match status" value="1"/>
</dbReference>
<dbReference type="SUPFAM" id="SSF49599">
    <property type="entry name" value="TRAF domain-like"/>
    <property type="match status" value="2"/>
</dbReference>
<feature type="compositionally biased region" description="Low complexity" evidence="8">
    <location>
        <begin position="1"/>
        <end position="19"/>
    </location>
</feature>
<dbReference type="OMA" id="SCPYRRQ"/>
<feature type="coiled-coil region" evidence="7">
    <location>
        <begin position="212"/>
        <end position="239"/>
    </location>
</feature>
<evidence type="ECO:0000256" key="6">
    <source>
        <dbReference type="PROSITE-ProRule" id="PRU00175"/>
    </source>
</evidence>
<feature type="region of interest" description="Disordered" evidence="8">
    <location>
        <begin position="1"/>
        <end position="28"/>
    </location>
</feature>
<dbReference type="SMART" id="SM00184">
    <property type="entry name" value="RING"/>
    <property type="match status" value="1"/>
</dbReference>
<organism evidence="11 12">
    <name type="scientific">Hermetia illucens</name>
    <name type="common">Black soldier fly</name>
    <dbReference type="NCBI Taxonomy" id="343691"/>
    <lineage>
        <taxon>Eukaryota</taxon>
        <taxon>Metazoa</taxon>
        <taxon>Ecdysozoa</taxon>
        <taxon>Arthropoda</taxon>
        <taxon>Hexapoda</taxon>
        <taxon>Insecta</taxon>
        <taxon>Pterygota</taxon>
        <taxon>Neoptera</taxon>
        <taxon>Endopterygota</taxon>
        <taxon>Diptera</taxon>
        <taxon>Brachycera</taxon>
        <taxon>Stratiomyomorpha</taxon>
        <taxon>Stratiomyidae</taxon>
        <taxon>Hermetiinae</taxon>
        <taxon>Hermetia</taxon>
    </lineage>
</organism>
<feature type="domain" description="RING-type" evidence="9">
    <location>
        <begin position="34"/>
        <end position="73"/>
    </location>
</feature>
<dbReference type="Gene3D" id="3.30.40.10">
    <property type="entry name" value="Zinc/RING finger domain, C3HC4 (zinc finger)"/>
    <property type="match status" value="2"/>
</dbReference>
<dbReference type="InterPro" id="IPR002083">
    <property type="entry name" value="MATH/TRAF_dom"/>
</dbReference>
<evidence type="ECO:0000256" key="5">
    <source>
        <dbReference type="ARBA" id="ARBA00022833"/>
    </source>
</evidence>
<dbReference type="GO" id="GO:0005634">
    <property type="term" value="C:nucleus"/>
    <property type="evidence" value="ECO:0007669"/>
    <property type="project" value="UniProtKB-ARBA"/>
</dbReference>
<reference evidence="11 12" key="1">
    <citation type="submission" date="2020-11" db="EMBL/GenBank/DDBJ databases">
        <authorList>
            <person name="Wallbank WR R."/>
            <person name="Pardo Diaz C."/>
            <person name="Kozak K."/>
            <person name="Martin S."/>
            <person name="Jiggins C."/>
            <person name="Moest M."/>
            <person name="Warren A I."/>
            <person name="Generalovic N T."/>
            <person name="Byers J.R.P. K."/>
            <person name="Montejo-Kovacevich G."/>
            <person name="Yen C E."/>
        </authorList>
    </citation>
    <scope>NUCLEOTIDE SEQUENCE [LARGE SCALE GENOMIC DNA]</scope>
</reference>
<dbReference type="InterPro" id="IPR008974">
    <property type="entry name" value="TRAF-like"/>
</dbReference>
<dbReference type="Proteomes" id="UP000594454">
    <property type="component" value="Chromosome 4"/>
</dbReference>
<dbReference type="PROSITE" id="PS50144">
    <property type="entry name" value="MATH"/>
    <property type="match status" value="1"/>
</dbReference>
<accession>A0A7R8UY79</accession>
<evidence type="ECO:0000256" key="2">
    <source>
        <dbReference type="ARBA" id="ARBA00022490"/>
    </source>
</evidence>
<dbReference type="InterPro" id="IPR018957">
    <property type="entry name" value="Znf_C3HC4_RING-type"/>
</dbReference>
<dbReference type="Pfam" id="PF21355">
    <property type="entry name" value="TRAF-mep_MATH"/>
    <property type="match status" value="1"/>
</dbReference>